<dbReference type="GO" id="GO:0016020">
    <property type="term" value="C:membrane"/>
    <property type="evidence" value="ECO:0007669"/>
    <property type="project" value="UniProtKB-SubCell"/>
</dbReference>
<dbReference type="EMBL" id="GBEZ01026612">
    <property type="protein sequence ID" value="JAC60611.1"/>
    <property type="molecule type" value="Transcribed_RNA"/>
</dbReference>
<keyword evidence="3 6" id="KW-0812">Transmembrane</keyword>
<proteinExistence type="inferred from homology"/>
<dbReference type="GO" id="GO:0005737">
    <property type="term" value="C:cytoplasm"/>
    <property type="evidence" value="ECO:0007669"/>
    <property type="project" value="TreeGrafter"/>
</dbReference>
<evidence type="ECO:0000256" key="4">
    <source>
        <dbReference type="ARBA" id="ARBA00022989"/>
    </source>
</evidence>
<dbReference type="PANTHER" id="PTHR11266:SF80">
    <property type="entry name" value="PEROXISOMAL MEMBRANE PROTEIN 2"/>
    <property type="match status" value="1"/>
</dbReference>
<dbReference type="AlphaFoldDB" id="A0A061QQK7"/>
<comment type="caution">
    <text evidence="6">Lacks conserved residue(s) required for the propagation of feature annotation.</text>
</comment>
<comment type="similarity">
    <text evidence="2 6">Belongs to the peroxisomal membrane protein PXMP2/4 family.</text>
</comment>
<dbReference type="InterPro" id="IPR007248">
    <property type="entry name" value="Mpv17_PMP22"/>
</dbReference>
<evidence type="ECO:0000256" key="6">
    <source>
        <dbReference type="RuleBase" id="RU363053"/>
    </source>
</evidence>
<protein>
    <recommendedName>
        <fullName evidence="8">Protein Mpv17</fullName>
    </recommendedName>
</protein>
<keyword evidence="5 6" id="KW-0472">Membrane</keyword>
<dbReference type="PANTHER" id="PTHR11266">
    <property type="entry name" value="PEROXISOMAL MEMBRANE PROTEIN 2, PXMP2 MPV17"/>
    <property type="match status" value="1"/>
</dbReference>
<evidence type="ECO:0000313" key="7">
    <source>
        <dbReference type="EMBL" id="JAC60611.1"/>
    </source>
</evidence>
<gene>
    <name evidence="7" type="ORF">TSPGSL018_28512</name>
</gene>
<evidence type="ECO:0000256" key="5">
    <source>
        <dbReference type="ARBA" id="ARBA00023136"/>
    </source>
</evidence>
<accession>A0A061QQK7</accession>
<evidence type="ECO:0000256" key="2">
    <source>
        <dbReference type="ARBA" id="ARBA00006824"/>
    </source>
</evidence>
<sequence length="311" mass="34549">MLATVRACLRNSASIPAIAFERSGSLWPPTAQSCKFTSSTTKSMFESVKQSFRDCGVSEVSARSLQQDCRKTSAPLFRRCVHSGSAGKGPEAASVVGETSTSIASKGLMASILAFPKAQPFAFNILVATVKTSIADIITQCAIEQKTEIDWKRNGVFVVFGATYLGGFQYWLQVNMFRRWFPTMDRFANQSFSAKLRDTAGLVDTGKQVLFDVLVHLPFMYFPTFYAVKESVMGSSWSPADWVVDGCTKYYNNFRKDFTAMFSLWFPADCVIFAVPIWLRLPVRHVVSLGWTSYLSFLRGKKEPAPAAQGE</sequence>
<organism evidence="7">
    <name type="scientific">Tetraselmis sp. GSL018</name>
    <dbReference type="NCBI Taxonomy" id="582737"/>
    <lineage>
        <taxon>Eukaryota</taxon>
        <taxon>Viridiplantae</taxon>
        <taxon>Chlorophyta</taxon>
        <taxon>core chlorophytes</taxon>
        <taxon>Chlorodendrophyceae</taxon>
        <taxon>Chlorodendrales</taxon>
        <taxon>Chlorodendraceae</taxon>
        <taxon>Tetraselmis</taxon>
    </lineage>
</organism>
<reference evidence="7" key="1">
    <citation type="submission" date="2014-05" db="EMBL/GenBank/DDBJ databases">
        <title>The transcriptome of the halophilic microalga Tetraselmis sp. GSL018 isolated from the Great Salt Lake, Utah.</title>
        <authorList>
            <person name="Jinkerson R.E."/>
            <person name="D'Adamo S."/>
            <person name="Posewitz M.C."/>
        </authorList>
    </citation>
    <scope>NUCLEOTIDE SEQUENCE</scope>
    <source>
        <strain evidence="7">GSL018</strain>
    </source>
</reference>
<feature type="transmembrane region" description="Helical" evidence="6">
    <location>
        <begin position="155"/>
        <end position="172"/>
    </location>
</feature>
<evidence type="ECO:0000256" key="3">
    <source>
        <dbReference type="ARBA" id="ARBA00022692"/>
    </source>
</evidence>
<evidence type="ECO:0000256" key="1">
    <source>
        <dbReference type="ARBA" id="ARBA00004141"/>
    </source>
</evidence>
<dbReference type="PROSITE" id="PS51257">
    <property type="entry name" value="PROKAR_LIPOPROTEIN"/>
    <property type="match status" value="1"/>
</dbReference>
<keyword evidence="4 6" id="KW-1133">Transmembrane helix</keyword>
<comment type="subcellular location">
    <subcellularLocation>
        <location evidence="1">Membrane</location>
        <topology evidence="1">Multi-pass membrane protein</topology>
    </subcellularLocation>
</comment>
<name>A0A061QQK7_9CHLO</name>
<evidence type="ECO:0008006" key="8">
    <source>
        <dbReference type="Google" id="ProtNLM"/>
    </source>
</evidence>